<dbReference type="InterPro" id="IPR007295">
    <property type="entry name" value="DUF402"/>
</dbReference>
<evidence type="ECO:0000259" key="4">
    <source>
        <dbReference type="Pfam" id="PF04167"/>
    </source>
</evidence>
<dbReference type="EMBL" id="JAHOEF010000003">
    <property type="protein sequence ID" value="MBV3381808.1"/>
    <property type="molecule type" value="Genomic_DNA"/>
</dbReference>
<comment type="caution">
    <text evidence="5">The sequence shown here is derived from an EMBL/GenBank/DDBJ whole genome shotgun (WGS) entry which is preliminary data.</text>
</comment>
<dbReference type="PANTHER" id="PTHR39159:SF1">
    <property type="entry name" value="UPF0374 PROTEIN YGAC"/>
    <property type="match status" value="1"/>
</dbReference>
<evidence type="ECO:0000256" key="1">
    <source>
        <dbReference type="ARBA" id="ARBA00022723"/>
    </source>
</evidence>
<dbReference type="Proteomes" id="UP001196408">
    <property type="component" value="Unassembled WGS sequence"/>
</dbReference>
<feature type="domain" description="DUF402" evidence="4">
    <location>
        <begin position="18"/>
        <end position="151"/>
    </location>
</feature>
<dbReference type="EMBL" id="JAHOEL010000003">
    <property type="protein sequence ID" value="MBV3391832.1"/>
    <property type="molecule type" value="Genomic_DNA"/>
</dbReference>
<dbReference type="GeneID" id="301323034"/>
<evidence type="ECO:0000313" key="8">
    <source>
        <dbReference type="Proteomes" id="UP001197492"/>
    </source>
</evidence>
<reference evidence="5 8" key="1">
    <citation type="submission" date="2021-06" db="EMBL/GenBank/DDBJ databases">
        <title>Collection of gut derived symbiotic bacterial strains cultured from healthy donors.</title>
        <authorList>
            <person name="Lin H."/>
            <person name="Littmann E."/>
            <person name="Pamer E.G."/>
        </authorList>
    </citation>
    <scope>NUCLEOTIDE SEQUENCE</scope>
    <source>
        <strain evidence="6 8">MSK.21.70</strain>
        <strain evidence="5">MSK.21.82</strain>
    </source>
</reference>
<evidence type="ECO:0000256" key="2">
    <source>
        <dbReference type="ARBA" id="ARBA00022801"/>
    </source>
</evidence>
<keyword evidence="2" id="KW-0378">Hydrolase</keyword>
<dbReference type="GO" id="GO:0046872">
    <property type="term" value="F:metal ion binding"/>
    <property type="evidence" value="ECO:0007669"/>
    <property type="project" value="UniProtKB-KW"/>
</dbReference>
<dbReference type="Proteomes" id="UP001197492">
    <property type="component" value="Unassembled WGS sequence"/>
</dbReference>
<dbReference type="RefSeq" id="WP_006506926.1">
    <property type="nucleotide sequence ID" value="NZ_CABIWU010000032.1"/>
</dbReference>
<accession>A0AAW4MY56</accession>
<dbReference type="Gene3D" id="2.40.380.10">
    <property type="entry name" value="FomD-like"/>
    <property type="match status" value="1"/>
</dbReference>
<dbReference type="AlphaFoldDB" id="A0AAW4MY56"/>
<evidence type="ECO:0000313" key="6">
    <source>
        <dbReference type="EMBL" id="MBV3391832.1"/>
    </source>
</evidence>
<dbReference type="SUPFAM" id="SSF159234">
    <property type="entry name" value="FomD-like"/>
    <property type="match status" value="1"/>
</dbReference>
<keyword evidence="8" id="KW-1185">Reference proteome</keyword>
<dbReference type="InterPro" id="IPR035930">
    <property type="entry name" value="FomD-like_sf"/>
</dbReference>
<dbReference type="GO" id="GO:0016787">
    <property type="term" value="F:hydrolase activity"/>
    <property type="evidence" value="ECO:0007669"/>
    <property type="project" value="UniProtKB-KW"/>
</dbReference>
<proteinExistence type="predicted"/>
<name>A0AAW4MY56_9FIRM</name>
<gene>
    <name evidence="5" type="ORF">KSV97_00905</name>
    <name evidence="6" type="ORF">KSW06_00915</name>
</gene>
<dbReference type="NCBIfam" id="NF010183">
    <property type="entry name" value="PRK13662.1"/>
    <property type="match status" value="1"/>
</dbReference>
<keyword evidence="3" id="KW-0460">Magnesium</keyword>
<dbReference type="InterPro" id="IPR016882">
    <property type="entry name" value="SA1684"/>
</dbReference>
<dbReference type="PIRSF" id="PIRSF028345">
    <property type="entry name" value="UCP028345"/>
    <property type="match status" value="1"/>
</dbReference>
<sequence length="187" mass="22277">MKNSLVGQDVLIHCYKHDGKPHRTWSRCKILEETDRHFIGINNNTLVTESDGRSWVTKEPAICYFPKDRWYNVICMIRSDGIYYYCNIASPILYDGEALKYIDYDLDLKVWPGYRYKVLDEGEYAAHRIKYQYSDELDEIFHEQLNRLIVMTMNASGPFRAGFAQEWYNKYQQMMKNRGTKNDKLKK</sequence>
<protein>
    <submittedName>
        <fullName evidence="5">DUF402 domain-containing protein</fullName>
    </submittedName>
</protein>
<keyword evidence="1" id="KW-0479">Metal-binding</keyword>
<organism evidence="5 7">
    <name type="scientific">Catenibacterium mitsuokai</name>
    <dbReference type="NCBI Taxonomy" id="100886"/>
    <lineage>
        <taxon>Bacteria</taxon>
        <taxon>Bacillati</taxon>
        <taxon>Bacillota</taxon>
        <taxon>Erysipelotrichia</taxon>
        <taxon>Erysipelotrichales</taxon>
        <taxon>Coprobacillaceae</taxon>
        <taxon>Catenibacterium</taxon>
    </lineage>
</organism>
<dbReference type="InterPro" id="IPR050212">
    <property type="entry name" value="Ntdp-like"/>
</dbReference>
<dbReference type="Pfam" id="PF04167">
    <property type="entry name" value="DUF402"/>
    <property type="match status" value="1"/>
</dbReference>
<evidence type="ECO:0000313" key="7">
    <source>
        <dbReference type="Proteomes" id="UP001196408"/>
    </source>
</evidence>
<evidence type="ECO:0000313" key="5">
    <source>
        <dbReference type="EMBL" id="MBV3381808.1"/>
    </source>
</evidence>
<dbReference type="PANTHER" id="PTHR39159">
    <property type="match status" value="1"/>
</dbReference>
<evidence type="ECO:0000256" key="3">
    <source>
        <dbReference type="ARBA" id="ARBA00022842"/>
    </source>
</evidence>